<dbReference type="Gene3D" id="3.30.565.10">
    <property type="entry name" value="Histidine kinase-like ATPase, C-terminal domain"/>
    <property type="match status" value="1"/>
</dbReference>
<keyword evidence="10 11" id="KW-0472">Membrane</keyword>
<dbReference type="Pfam" id="PF02518">
    <property type="entry name" value="HATPase_c"/>
    <property type="match status" value="1"/>
</dbReference>
<dbReference type="PANTHER" id="PTHR45436:SF8">
    <property type="entry name" value="HISTIDINE KINASE"/>
    <property type="match status" value="1"/>
</dbReference>
<evidence type="ECO:0000313" key="15">
    <source>
        <dbReference type="Proteomes" id="UP000074410"/>
    </source>
</evidence>
<dbReference type="PATRIC" id="fig|33051.5.peg.163"/>
<organism evidence="14 15">
    <name type="scientific">Sphingomonas sanguinis</name>
    <dbReference type="NCBI Taxonomy" id="33051"/>
    <lineage>
        <taxon>Bacteria</taxon>
        <taxon>Pseudomonadati</taxon>
        <taxon>Pseudomonadota</taxon>
        <taxon>Alphaproteobacteria</taxon>
        <taxon>Sphingomonadales</taxon>
        <taxon>Sphingomonadaceae</taxon>
        <taxon>Sphingomonas</taxon>
    </lineage>
</organism>
<keyword evidence="4" id="KW-0597">Phosphoprotein</keyword>
<feature type="transmembrane region" description="Helical" evidence="11">
    <location>
        <begin position="12"/>
        <end position="35"/>
    </location>
</feature>
<keyword evidence="6 11" id="KW-0812">Transmembrane</keyword>
<keyword evidence="9" id="KW-0902">Two-component regulatory system</keyword>
<evidence type="ECO:0000259" key="13">
    <source>
        <dbReference type="PROSITE" id="PS50885"/>
    </source>
</evidence>
<feature type="transmembrane region" description="Helical" evidence="11">
    <location>
        <begin position="159"/>
        <end position="182"/>
    </location>
</feature>
<evidence type="ECO:0000256" key="8">
    <source>
        <dbReference type="ARBA" id="ARBA00022989"/>
    </source>
</evidence>
<dbReference type="SMART" id="SM00304">
    <property type="entry name" value="HAMP"/>
    <property type="match status" value="1"/>
</dbReference>
<feature type="domain" description="Histidine kinase" evidence="12">
    <location>
        <begin position="241"/>
        <end position="453"/>
    </location>
</feature>
<dbReference type="SUPFAM" id="SSF55874">
    <property type="entry name" value="ATPase domain of HSP90 chaperone/DNA topoisomerase II/histidine kinase"/>
    <property type="match status" value="1"/>
</dbReference>
<gene>
    <name evidence="14" type="ORF">NS258_13440</name>
</gene>
<comment type="catalytic activity">
    <reaction evidence="1">
        <text>ATP + protein L-histidine = ADP + protein N-phospho-L-histidine.</text>
        <dbReference type="EC" id="2.7.13.3"/>
    </reaction>
</comment>
<dbReference type="SMART" id="SM00387">
    <property type="entry name" value="HATPase_c"/>
    <property type="match status" value="1"/>
</dbReference>
<dbReference type="EMBL" id="LDTC01000106">
    <property type="protein sequence ID" value="KTW10175.1"/>
    <property type="molecule type" value="Genomic_DNA"/>
</dbReference>
<evidence type="ECO:0000256" key="1">
    <source>
        <dbReference type="ARBA" id="ARBA00000085"/>
    </source>
</evidence>
<dbReference type="InterPro" id="IPR003660">
    <property type="entry name" value="HAMP_dom"/>
</dbReference>
<evidence type="ECO:0000256" key="2">
    <source>
        <dbReference type="ARBA" id="ARBA00004370"/>
    </source>
</evidence>
<dbReference type="PANTHER" id="PTHR45436">
    <property type="entry name" value="SENSOR HISTIDINE KINASE YKOH"/>
    <property type="match status" value="1"/>
</dbReference>
<protein>
    <recommendedName>
        <fullName evidence="3">histidine kinase</fullName>
        <ecNumber evidence="3">2.7.13.3</ecNumber>
    </recommendedName>
</protein>
<dbReference type="PRINTS" id="PR00344">
    <property type="entry name" value="BCTRLSENSOR"/>
</dbReference>
<dbReference type="Pfam" id="PF00672">
    <property type="entry name" value="HAMP"/>
    <property type="match status" value="1"/>
</dbReference>
<evidence type="ECO:0000259" key="12">
    <source>
        <dbReference type="PROSITE" id="PS50109"/>
    </source>
</evidence>
<dbReference type="Gene3D" id="1.10.287.130">
    <property type="match status" value="1"/>
</dbReference>
<dbReference type="SUPFAM" id="SSF158472">
    <property type="entry name" value="HAMP domain-like"/>
    <property type="match status" value="1"/>
</dbReference>
<comment type="caution">
    <text evidence="14">The sequence shown here is derived from an EMBL/GenBank/DDBJ whole genome shotgun (WGS) entry which is preliminary data.</text>
</comment>
<dbReference type="EC" id="2.7.13.3" evidence="3"/>
<sequence length="453" mass="47920">MERAIRRLSLRGLTAGVVALFLVATIATGVSILAANRVTVAQLVDRRIDAISDVVLERDPGEGLPATATLLARIAALSRERDTGDIGLLLTGPDAARLGGNIRLNRPLPIGRSDLRQRDGIIGLSHGRALVRDAGAGRRLTVVAETEPFDSYRGTRTRIFLIGFGSIILIVLGGVIAFARLVGRRIADQRATVEAIVAGNIRHRVPVTGSADEFDRQAAAFNHMLDRIAELMEAMRGQSNDIAHDLRTPLARLRGQVAAMVADAPDPVQAERARAALAQCDTLLAMFAALLRIAEIEGGHRRAGFAPFDLPALVEETATMMIPVAEEAGQVLSVAVEPGGAPFVGDRQLLTQALVNLIGNAIKYGGPDAAIRVSLRADAGEWTLQVADTGPGIAPQDRDRALRRFGRLDEARGAAGHGLGLPLVAAVARLHHGRLDLGDGAPGLVASLILPRT</sequence>
<dbReference type="CDD" id="cd00082">
    <property type="entry name" value="HisKA"/>
    <property type="match status" value="1"/>
</dbReference>
<dbReference type="PROSITE" id="PS50109">
    <property type="entry name" value="HIS_KIN"/>
    <property type="match status" value="1"/>
</dbReference>
<comment type="subcellular location">
    <subcellularLocation>
        <location evidence="2">Membrane</location>
    </subcellularLocation>
</comment>
<dbReference type="SMART" id="SM00388">
    <property type="entry name" value="HisKA"/>
    <property type="match status" value="1"/>
</dbReference>
<evidence type="ECO:0000256" key="3">
    <source>
        <dbReference type="ARBA" id="ARBA00012438"/>
    </source>
</evidence>
<dbReference type="InterPro" id="IPR036890">
    <property type="entry name" value="HATPase_C_sf"/>
</dbReference>
<dbReference type="SUPFAM" id="SSF47384">
    <property type="entry name" value="Homodimeric domain of signal transducing histidine kinase"/>
    <property type="match status" value="1"/>
</dbReference>
<dbReference type="InterPro" id="IPR003661">
    <property type="entry name" value="HisK_dim/P_dom"/>
</dbReference>
<accession>A0A147J6A3</accession>
<evidence type="ECO:0000313" key="14">
    <source>
        <dbReference type="EMBL" id="KTW10175.1"/>
    </source>
</evidence>
<evidence type="ECO:0000256" key="5">
    <source>
        <dbReference type="ARBA" id="ARBA00022679"/>
    </source>
</evidence>
<keyword evidence="7" id="KW-0418">Kinase</keyword>
<dbReference type="InterPro" id="IPR036097">
    <property type="entry name" value="HisK_dim/P_sf"/>
</dbReference>
<dbReference type="CDD" id="cd06225">
    <property type="entry name" value="HAMP"/>
    <property type="match status" value="1"/>
</dbReference>
<dbReference type="Proteomes" id="UP000074410">
    <property type="component" value="Unassembled WGS sequence"/>
</dbReference>
<proteinExistence type="predicted"/>
<keyword evidence="8 11" id="KW-1133">Transmembrane helix</keyword>
<keyword evidence="5" id="KW-0808">Transferase</keyword>
<evidence type="ECO:0000256" key="10">
    <source>
        <dbReference type="ARBA" id="ARBA00023136"/>
    </source>
</evidence>
<evidence type="ECO:0000256" key="4">
    <source>
        <dbReference type="ARBA" id="ARBA00022553"/>
    </source>
</evidence>
<dbReference type="InterPro" id="IPR003594">
    <property type="entry name" value="HATPase_dom"/>
</dbReference>
<evidence type="ECO:0000256" key="9">
    <source>
        <dbReference type="ARBA" id="ARBA00023012"/>
    </source>
</evidence>
<dbReference type="GO" id="GO:0000155">
    <property type="term" value="F:phosphorelay sensor kinase activity"/>
    <property type="evidence" value="ECO:0007669"/>
    <property type="project" value="InterPro"/>
</dbReference>
<name>A0A147J6A3_9SPHN</name>
<dbReference type="AlphaFoldDB" id="A0A147J6A3"/>
<evidence type="ECO:0000256" key="11">
    <source>
        <dbReference type="SAM" id="Phobius"/>
    </source>
</evidence>
<reference evidence="14 15" key="1">
    <citation type="journal article" date="2016" name="Front. Microbiol.">
        <title>Genomic Resource of Rice Seed Associated Bacteria.</title>
        <authorList>
            <person name="Midha S."/>
            <person name="Bansal K."/>
            <person name="Sharma S."/>
            <person name="Kumar N."/>
            <person name="Patil P.P."/>
            <person name="Chaudhry V."/>
            <person name="Patil P.B."/>
        </authorList>
    </citation>
    <scope>NUCLEOTIDE SEQUENCE [LARGE SCALE GENOMIC DNA]</scope>
    <source>
        <strain evidence="14 15">NS258</strain>
    </source>
</reference>
<dbReference type="Pfam" id="PF00512">
    <property type="entry name" value="HisKA"/>
    <property type="match status" value="1"/>
</dbReference>
<evidence type="ECO:0000256" key="7">
    <source>
        <dbReference type="ARBA" id="ARBA00022777"/>
    </source>
</evidence>
<dbReference type="PROSITE" id="PS50885">
    <property type="entry name" value="HAMP"/>
    <property type="match status" value="1"/>
</dbReference>
<evidence type="ECO:0000256" key="6">
    <source>
        <dbReference type="ARBA" id="ARBA00022692"/>
    </source>
</evidence>
<feature type="domain" description="HAMP" evidence="13">
    <location>
        <begin position="180"/>
        <end position="233"/>
    </location>
</feature>
<dbReference type="GO" id="GO:0005886">
    <property type="term" value="C:plasma membrane"/>
    <property type="evidence" value="ECO:0007669"/>
    <property type="project" value="TreeGrafter"/>
</dbReference>
<dbReference type="Gene3D" id="6.10.340.10">
    <property type="match status" value="1"/>
</dbReference>
<dbReference type="InterPro" id="IPR004358">
    <property type="entry name" value="Sig_transdc_His_kin-like_C"/>
</dbReference>
<dbReference type="CDD" id="cd00075">
    <property type="entry name" value="HATPase"/>
    <property type="match status" value="1"/>
</dbReference>
<dbReference type="InterPro" id="IPR005467">
    <property type="entry name" value="His_kinase_dom"/>
</dbReference>
<dbReference type="InterPro" id="IPR050428">
    <property type="entry name" value="TCS_sensor_his_kinase"/>
</dbReference>